<dbReference type="AlphaFoldDB" id="A0A8K0JY75"/>
<dbReference type="GO" id="GO:0032182">
    <property type="term" value="F:ubiquitin-like protein binding"/>
    <property type="evidence" value="ECO:0007669"/>
    <property type="project" value="TreeGrafter"/>
</dbReference>
<evidence type="ECO:0000256" key="3">
    <source>
        <dbReference type="RuleBase" id="RU410713"/>
    </source>
</evidence>
<comment type="function">
    <text evidence="2">Promotes neddylation of cullin components of SCF-type E3 ubiquitin ligase complexes and thus regulates SCF-type complex activity. Function promotes cell proliferation.</text>
</comment>
<dbReference type="GO" id="GO:0097602">
    <property type="term" value="F:cullin family protein binding"/>
    <property type="evidence" value="ECO:0007669"/>
    <property type="project" value="TreeGrafter"/>
</dbReference>
<dbReference type="Pfam" id="PF03556">
    <property type="entry name" value="Cullin_binding"/>
    <property type="match status" value="1"/>
</dbReference>
<reference evidence="5" key="2">
    <citation type="submission" date="2017-10" db="EMBL/GenBank/DDBJ databases">
        <title>Ladona fulva Genome sequencing and assembly.</title>
        <authorList>
            <person name="Murali S."/>
            <person name="Richards S."/>
            <person name="Bandaranaike D."/>
            <person name="Bellair M."/>
            <person name="Blankenburg K."/>
            <person name="Chao H."/>
            <person name="Dinh H."/>
            <person name="Doddapaneni H."/>
            <person name="Dugan-Rocha S."/>
            <person name="Elkadiri S."/>
            <person name="Gnanaolivu R."/>
            <person name="Hernandez B."/>
            <person name="Skinner E."/>
            <person name="Javaid M."/>
            <person name="Lee S."/>
            <person name="Li M."/>
            <person name="Ming W."/>
            <person name="Munidasa M."/>
            <person name="Muniz J."/>
            <person name="Nguyen L."/>
            <person name="Hughes D."/>
            <person name="Osuji N."/>
            <person name="Pu L.-L."/>
            <person name="Puazo M."/>
            <person name="Qu C."/>
            <person name="Quiroz J."/>
            <person name="Raj R."/>
            <person name="Weissenberger G."/>
            <person name="Xin Y."/>
            <person name="Zou X."/>
            <person name="Han Y."/>
            <person name="Worley K."/>
            <person name="Muzny D."/>
            <person name="Gibbs R."/>
        </authorList>
    </citation>
    <scope>NUCLEOTIDE SEQUENCE</scope>
    <source>
        <strain evidence="5">Sampled in the wild</strain>
    </source>
</reference>
<organism evidence="5 6">
    <name type="scientific">Ladona fulva</name>
    <name type="common">Scarce chaser dragonfly</name>
    <name type="synonym">Libellula fulva</name>
    <dbReference type="NCBI Taxonomy" id="123851"/>
    <lineage>
        <taxon>Eukaryota</taxon>
        <taxon>Metazoa</taxon>
        <taxon>Ecdysozoa</taxon>
        <taxon>Arthropoda</taxon>
        <taxon>Hexapoda</taxon>
        <taxon>Insecta</taxon>
        <taxon>Pterygota</taxon>
        <taxon>Palaeoptera</taxon>
        <taxon>Odonata</taxon>
        <taxon>Epiprocta</taxon>
        <taxon>Anisoptera</taxon>
        <taxon>Libelluloidea</taxon>
        <taxon>Libellulidae</taxon>
        <taxon>Ladona</taxon>
    </lineage>
</organism>
<protein>
    <recommendedName>
        <fullName evidence="3">Defective in cullin neddylation protein</fullName>
    </recommendedName>
</protein>
<evidence type="ECO:0000313" key="6">
    <source>
        <dbReference type="Proteomes" id="UP000792457"/>
    </source>
</evidence>
<evidence type="ECO:0000256" key="2">
    <source>
        <dbReference type="ARBA" id="ARBA00059219"/>
    </source>
</evidence>
<evidence type="ECO:0000256" key="1">
    <source>
        <dbReference type="ARBA" id="ARBA00022786"/>
    </source>
</evidence>
<comment type="function">
    <text evidence="3">Neddylation of cullins play an essential role in the regulation of SCF-type complexes activity.</text>
</comment>
<dbReference type="GO" id="GO:2000436">
    <property type="term" value="P:positive regulation of protein neddylation"/>
    <property type="evidence" value="ECO:0007669"/>
    <property type="project" value="UniProtKB-ARBA"/>
</dbReference>
<reference evidence="5" key="1">
    <citation type="submission" date="2013-04" db="EMBL/GenBank/DDBJ databases">
        <authorList>
            <person name="Qu J."/>
            <person name="Murali S.C."/>
            <person name="Bandaranaike D."/>
            <person name="Bellair M."/>
            <person name="Blankenburg K."/>
            <person name="Chao H."/>
            <person name="Dinh H."/>
            <person name="Doddapaneni H."/>
            <person name="Downs B."/>
            <person name="Dugan-Rocha S."/>
            <person name="Elkadiri S."/>
            <person name="Gnanaolivu R.D."/>
            <person name="Hernandez B."/>
            <person name="Javaid M."/>
            <person name="Jayaseelan J.C."/>
            <person name="Lee S."/>
            <person name="Li M."/>
            <person name="Ming W."/>
            <person name="Munidasa M."/>
            <person name="Muniz J."/>
            <person name="Nguyen L."/>
            <person name="Ongeri F."/>
            <person name="Osuji N."/>
            <person name="Pu L.-L."/>
            <person name="Puazo M."/>
            <person name="Qu C."/>
            <person name="Quiroz J."/>
            <person name="Raj R."/>
            <person name="Weissenberger G."/>
            <person name="Xin Y."/>
            <person name="Zou X."/>
            <person name="Han Y."/>
            <person name="Richards S."/>
            <person name="Worley K."/>
            <person name="Muzny D."/>
            <person name="Gibbs R."/>
        </authorList>
    </citation>
    <scope>NUCLEOTIDE SEQUENCE</scope>
    <source>
        <strain evidence="5">Sampled in the wild</strain>
    </source>
</reference>
<keyword evidence="1" id="KW-0833">Ubl conjugation pathway</keyword>
<dbReference type="InterPro" id="IPR014764">
    <property type="entry name" value="DCN-prot"/>
</dbReference>
<gene>
    <name evidence="5" type="ORF">J437_LFUL005463</name>
</gene>
<dbReference type="FunFam" id="1.10.238.10:FF:000030">
    <property type="entry name" value="DCN1-like protein"/>
    <property type="match status" value="1"/>
</dbReference>
<dbReference type="PANTHER" id="PTHR12281">
    <property type="entry name" value="RP42 RELATED"/>
    <property type="match status" value="1"/>
</dbReference>
<feature type="domain" description="DCUN1" evidence="4">
    <location>
        <begin position="92"/>
        <end position="285"/>
    </location>
</feature>
<keyword evidence="6" id="KW-1185">Reference proteome</keyword>
<name>A0A8K0JY75_LADFU</name>
<evidence type="ECO:0000313" key="5">
    <source>
        <dbReference type="EMBL" id="KAG8224860.1"/>
    </source>
</evidence>
<dbReference type="GO" id="GO:0000151">
    <property type="term" value="C:ubiquitin ligase complex"/>
    <property type="evidence" value="ECO:0007669"/>
    <property type="project" value="TreeGrafter"/>
</dbReference>
<dbReference type="InterPro" id="IPR042460">
    <property type="entry name" value="DCN1-like_PONY"/>
</dbReference>
<sequence>MGKCFSCIKIPSLSHTSSEGGVEKDKDEAMDVASVFIAQENQNALTLIDSQSNGNSKVTGLPFSSEKRLFCSRIPPLGRTYSEGGGKKTREVSESKINALFDQYKDSAEENVIYAEGIERLCSDLGVNPVDFKVLTFAWKLNAEQMCKFTREEFVNGLKSLKVDSLGALHNKLPEIAAEVSGDSEKFKDLYRFTFRFGLDIENGQRILPLDMAICLWRLVFFQREPPILSRWLVFLEKHPQVRGIPRDTWNMFLNFTEAVGDDLGCYDDTEAWPSLFDDFVEYENDQMNQNISKEKDEIKEECD</sequence>
<evidence type="ECO:0000259" key="4">
    <source>
        <dbReference type="PROSITE" id="PS51229"/>
    </source>
</evidence>
<accession>A0A8K0JY75</accession>
<dbReference type="Proteomes" id="UP000792457">
    <property type="component" value="Unassembled WGS sequence"/>
</dbReference>
<dbReference type="InterPro" id="IPR005176">
    <property type="entry name" value="PONY_dom"/>
</dbReference>
<dbReference type="PROSITE" id="PS51229">
    <property type="entry name" value="DCUN1"/>
    <property type="match status" value="1"/>
</dbReference>
<dbReference type="PANTHER" id="PTHR12281:SF31">
    <property type="entry name" value="DCN1-LIKE PROTEIN 3"/>
    <property type="match status" value="1"/>
</dbReference>
<dbReference type="GO" id="GO:0005886">
    <property type="term" value="C:plasma membrane"/>
    <property type="evidence" value="ECO:0007669"/>
    <property type="project" value="UniProtKB-ARBA"/>
</dbReference>
<proteinExistence type="predicted"/>
<dbReference type="OrthoDB" id="27198at2759"/>
<dbReference type="EMBL" id="KZ308213">
    <property type="protein sequence ID" value="KAG8224860.1"/>
    <property type="molecule type" value="Genomic_DNA"/>
</dbReference>
<dbReference type="GO" id="GO:0031624">
    <property type="term" value="F:ubiquitin conjugating enzyme binding"/>
    <property type="evidence" value="ECO:0007669"/>
    <property type="project" value="TreeGrafter"/>
</dbReference>
<dbReference type="Gene3D" id="1.10.238.10">
    <property type="entry name" value="EF-hand"/>
    <property type="match status" value="1"/>
</dbReference>
<comment type="caution">
    <text evidence="5">The sequence shown here is derived from an EMBL/GenBank/DDBJ whole genome shotgun (WGS) entry which is preliminary data.</text>
</comment>
<dbReference type="FunFam" id="1.10.238.200:FF:000003">
    <property type="entry name" value="DCN1-like protein 3"/>
    <property type="match status" value="1"/>
</dbReference>
<dbReference type="GO" id="GO:0045116">
    <property type="term" value="P:protein neddylation"/>
    <property type="evidence" value="ECO:0007669"/>
    <property type="project" value="TreeGrafter"/>
</dbReference>
<dbReference type="Gene3D" id="1.10.238.200">
    <property type="entry name" value="Cullin, PONY binding domain"/>
    <property type="match status" value="1"/>
</dbReference>